<evidence type="ECO:0000313" key="2">
    <source>
        <dbReference type="Proteomes" id="UP000321945"/>
    </source>
</evidence>
<accession>A0A5C6YUB7</accession>
<keyword evidence="2" id="KW-1185">Reference proteome</keyword>
<evidence type="ECO:0000313" key="1">
    <source>
        <dbReference type="EMBL" id="TXD70575.1"/>
    </source>
</evidence>
<dbReference type="RefSeq" id="WP_111813315.1">
    <property type="nucleotide sequence ID" value="NZ_CBCRZQ010000001.1"/>
</dbReference>
<proteinExistence type="predicted"/>
<dbReference type="Proteomes" id="UP000321945">
    <property type="component" value="Unassembled WGS sequence"/>
</dbReference>
<organism evidence="1 2">
    <name type="scientific">Aequorivita lipolytica</name>
    <dbReference type="NCBI Taxonomy" id="153267"/>
    <lineage>
        <taxon>Bacteria</taxon>
        <taxon>Pseudomonadati</taxon>
        <taxon>Bacteroidota</taxon>
        <taxon>Flavobacteriia</taxon>
        <taxon>Flavobacteriales</taxon>
        <taxon>Flavobacteriaceae</taxon>
        <taxon>Aequorivita</taxon>
    </lineage>
</organism>
<reference evidence="1 2" key="1">
    <citation type="submission" date="2019-08" db="EMBL/GenBank/DDBJ databases">
        <title>Genome of Aequorivita lipolytica Y10-2 (type strain).</title>
        <authorList>
            <person name="Bowman J.P."/>
        </authorList>
    </citation>
    <scope>NUCLEOTIDE SEQUENCE [LARGE SCALE GENOMIC DNA]</scope>
    <source>
        <strain evidence="1 2">Y10-2</strain>
    </source>
</reference>
<dbReference type="OrthoDB" id="1449167at2"/>
<dbReference type="AlphaFoldDB" id="A0A5C6YUB7"/>
<sequence>MKYTNYFSQIITEKDISNLSTDQFKRIMNIVFIEGCLAGAKNAAHLQYLLNTLTNNQEPNNLYFEMKLLSETHYRKQNNNT</sequence>
<gene>
    <name evidence="1" type="ORF">ESV24_00330</name>
</gene>
<protein>
    <submittedName>
        <fullName evidence="1">Uncharacterized protein</fullName>
    </submittedName>
</protein>
<name>A0A5C6YUB7_9FLAO</name>
<dbReference type="EMBL" id="VORU01000001">
    <property type="protein sequence ID" value="TXD70575.1"/>
    <property type="molecule type" value="Genomic_DNA"/>
</dbReference>
<comment type="caution">
    <text evidence="1">The sequence shown here is derived from an EMBL/GenBank/DDBJ whole genome shotgun (WGS) entry which is preliminary data.</text>
</comment>